<sequence>MKLTLEQEFQLRVYQQQLMKLNQIQAQKHLIQVLKQMMLKDNFIKYLLRKAT</sequence>
<geneLocation type="chloroplast" evidence="3"/>
<name>A0A060A4U1_9RHOD</name>
<dbReference type="AlphaFoldDB" id="A0A060A4U1"/>
<evidence type="ECO:0000256" key="2">
    <source>
        <dbReference type="ARBA" id="ARBA00021553"/>
    </source>
</evidence>
<reference evidence="3" key="1">
    <citation type="submission" date="2014-03" db="EMBL/GenBank/DDBJ databases">
        <title>Metagenomic reconstruction of the complete chloroplast and mitochondrial genomes of a novel unicellular red alga from the Cyanidiaceae family.</title>
        <authorList>
            <person name="Servin-Garciduenas L.E."/>
            <person name="Martinez-Romero E."/>
        </authorList>
    </citation>
    <scope>NUCLEOTIDE SEQUENCE</scope>
    <source>
        <strain evidence="3">MX-AZ01</strain>
    </source>
</reference>
<organism evidence="3">
    <name type="scientific">Cyanidiaceae sp. MX-AZ01</name>
    <dbReference type="NCBI Taxonomy" id="1503164"/>
    <lineage>
        <taxon>Eukaryota</taxon>
        <taxon>Rhodophyta</taxon>
        <taxon>Bangiophyceae</taxon>
        <taxon>Cyanidiales</taxon>
        <taxon>Cyanidiaceae</taxon>
    </lineage>
</organism>
<dbReference type="Gene3D" id="1.10.287.670">
    <property type="entry name" value="Phycobilisome degradation protein NblA"/>
    <property type="match status" value="1"/>
</dbReference>
<dbReference type="EMBL" id="KJ569775">
    <property type="protein sequence ID" value="AIA61119.1"/>
    <property type="molecule type" value="Genomic_DNA"/>
</dbReference>
<dbReference type="InterPro" id="IPR007574">
    <property type="entry name" value="NblA"/>
</dbReference>
<protein>
    <recommendedName>
        <fullName evidence="2">Uncharacterized protein ycf18</fullName>
    </recommendedName>
</protein>
<keyword evidence="3" id="KW-0934">Plastid</keyword>
<comment type="similarity">
    <text evidence="1">Belongs to the ycf18/nblA family.</text>
</comment>
<evidence type="ECO:0000313" key="3">
    <source>
        <dbReference type="EMBL" id="AIA61119.1"/>
    </source>
</evidence>
<dbReference type="InterPro" id="IPR036904">
    <property type="entry name" value="NblA_sf"/>
</dbReference>
<gene>
    <name evidence="3" type="primary">nblA</name>
</gene>
<dbReference type="Pfam" id="PF04485">
    <property type="entry name" value="NblA"/>
    <property type="match status" value="1"/>
</dbReference>
<keyword evidence="3" id="KW-0150">Chloroplast</keyword>
<proteinExistence type="inferred from homology"/>
<accession>A0A060A4U1</accession>
<evidence type="ECO:0000256" key="1">
    <source>
        <dbReference type="ARBA" id="ARBA00008091"/>
    </source>
</evidence>
<dbReference type="SUPFAM" id="SSF109859">
    <property type="entry name" value="NblA-like"/>
    <property type="match status" value="1"/>
</dbReference>